<sequence length="830" mass="88990">MDYQPYIDAVDDWIVNRSRTVLLAFLVATLIFSAGLPAISTDSGTSQFTNDVPAQTALENVNDEFLTQSFEEGSGTTQLIQRANNALSKDEQLRMLRAQHRMREHEDLRVESTTSVASAVAQTINPDATTLEAQIRTLERASDSEVESATRTTLERSPGLASTVSDDYNSKTVSASATIGVVTHRLPNADTGGSAGTSGSSPLTSIQEQAQVVVASVGGTITVFGSGIISSELTNVITDSLLLVVPAAVLLILGFLVYSYRDPFDLLLGVVSLAMAILWTFGFMGLAGIAFTQMLIAVPPLLLAVGIDFGIHAINRYREERVQGYSISDSMRTATDQLLVAFTIVTGTTVIGFLANVTSSLQPIRDFGLVAGIGIVFTFLIFGVFLPAAKVHLDRFRERHDISFWGQSPLGDEKSILGRVLPAGVKIGQTAPAIFVVAMLLLTAGVGLYGTDVDSKFTQDDFLPPEDNPAFIDQLPEPFAPGDYTVTETTNYLEDHFQTGQGDSVTLYVEGPMYQDSALEQLAKADDDPPDSFVSEGGEASSTSIVTVIRDYADQSEEFRRLVARNDEDGNGIPDDNLKKVYAALLDSPYGSQAEQYIAEDYRSARVVYDVKADAEQAAITQDAKSVADRLRFETTATGSTVVLKAVSDTIANSALQSMILAMLATALFLVFSYYVTEGYPSLGIVNLFPIAVAISFIAGTMRYAGIPFNALTGTILSIAIGLGVDYSAHTVHRFAEEYEGPGTAIESLYATVRGTGGALTASMLTTVTGIGVLVIAVTPILGQFGLLIGISILYSYLASMFILPASLVLWDRYIGYRTNVRSDTDANSV</sequence>
<evidence type="ECO:0000256" key="1">
    <source>
        <dbReference type="ARBA" id="ARBA00004651"/>
    </source>
</evidence>
<feature type="transmembrane region" description="Helical" evidence="7">
    <location>
        <begin position="707"/>
        <end position="725"/>
    </location>
</feature>
<keyword evidence="3 7" id="KW-0812">Transmembrane</keyword>
<protein>
    <recommendedName>
        <fullName evidence="8">SSD domain-containing protein</fullName>
    </recommendedName>
</protein>
<evidence type="ECO:0000256" key="6">
    <source>
        <dbReference type="SAM" id="MobiDB-lite"/>
    </source>
</evidence>
<organism evidence="9 10">
    <name type="scientific">Halogeometricum pallidum JCM 14848</name>
    <dbReference type="NCBI Taxonomy" id="1227487"/>
    <lineage>
        <taxon>Archaea</taxon>
        <taxon>Methanobacteriati</taxon>
        <taxon>Methanobacteriota</taxon>
        <taxon>Stenosarchaea group</taxon>
        <taxon>Halobacteria</taxon>
        <taxon>Halobacteriales</taxon>
        <taxon>Haloferacaceae</taxon>
        <taxon>Halogeometricum</taxon>
    </lineage>
</organism>
<dbReference type="PATRIC" id="fig|1227487.5.peg.1627"/>
<evidence type="ECO:0000313" key="9">
    <source>
        <dbReference type="EMBL" id="ELZ31617.1"/>
    </source>
</evidence>
<feature type="domain" description="SSD" evidence="8">
    <location>
        <begin position="267"/>
        <end position="392"/>
    </location>
</feature>
<feature type="transmembrane region" description="Helical" evidence="7">
    <location>
        <begin position="241"/>
        <end position="260"/>
    </location>
</feature>
<evidence type="ECO:0000256" key="7">
    <source>
        <dbReference type="SAM" id="Phobius"/>
    </source>
</evidence>
<evidence type="ECO:0000256" key="5">
    <source>
        <dbReference type="ARBA" id="ARBA00023136"/>
    </source>
</evidence>
<feature type="transmembrane region" description="Helical" evidence="7">
    <location>
        <begin position="20"/>
        <end position="39"/>
    </location>
</feature>
<feature type="transmembrane region" description="Helical" evidence="7">
    <location>
        <begin position="367"/>
        <end position="389"/>
    </location>
</feature>
<feature type="transmembrane region" description="Helical" evidence="7">
    <location>
        <begin position="297"/>
        <end position="317"/>
    </location>
</feature>
<comment type="caution">
    <text evidence="9">The sequence shown here is derived from an EMBL/GenBank/DDBJ whole genome shotgun (WGS) entry which is preliminary data.</text>
</comment>
<dbReference type="SUPFAM" id="SSF82866">
    <property type="entry name" value="Multidrug efflux transporter AcrB transmembrane domain"/>
    <property type="match status" value="2"/>
</dbReference>
<dbReference type="PROSITE" id="PS50156">
    <property type="entry name" value="SSD"/>
    <property type="match status" value="2"/>
</dbReference>
<dbReference type="InterPro" id="IPR050545">
    <property type="entry name" value="Mycobact_MmpL"/>
</dbReference>
<keyword evidence="5 7" id="KW-0472">Membrane</keyword>
<feature type="transmembrane region" description="Helical" evidence="7">
    <location>
        <begin position="682"/>
        <end position="700"/>
    </location>
</feature>
<proteinExistence type="predicted"/>
<evidence type="ECO:0000256" key="2">
    <source>
        <dbReference type="ARBA" id="ARBA00022475"/>
    </source>
</evidence>
<dbReference type="Pfam" id="PF03176">
    <property type="entry name" value="MMPL"/>
    <property type="match status" value="2"/>
</dbReference>
<dbReference type="EMBL" id="AOIV01000019">
    <property type="protein sequence ID" value="ELZ31617.1"/>
    <property type="molecule type" value="Genomic_DNA"/>
</dbReference>
<evidence type="ECO:0000256" key="3">
    <source>
        <dbReference type="ARBA" id="ARBA00022692"/>
    </source>
</evidence>
<keyword evidence="10" id="KW-1185">Reference proteome</keyword>
<feature type="transmembrane region" description="Helical" evidence="7">
    <location>
        <begin position="758"/>
        <end position="778"/>
    </location>
</feature>
<dbReference type="InParanoid" id="M0DA70"/>
<evidence type="ECO:0000313" key="10">
    <source>
        <dbReference type="Proteomes" id="UP000011513"/>
    </source>
</evidence>
<evidence type="ECO:0000256" key="4">
    <source>
        <dbReference type="ARBA" id="ARBA00022989"/>
    </source>
</evidence>
<feature type="transmembrane region" description="Helical" evidence="7">
    <location>
        <begin position="267"/>
        <end position="291"/>
    </location>
</feature>
<name>M0DA70_HALPD</name>
<accession>M0DA70</accession>
<dbReference type="GO" id="GO:0005886">
    <property type="term" value="C:plasma membrane"/>
    <property type="evidence" value="ECO:0007669"/>
    <property type="project" value="UniProtKB-SubCell"/>
</dbReference>
<comment type="subcellular location">
    <subcellularLocation>
        <location evidence="1">Cell membrane</location>
        <topology evidence="1">Multi-pass membrane protein</topology>
    </subcellularLocation>
</comment>
<dbReference type="PANTHER" id="PTHR33406:SF13">
    <property type="entry name" value="MEMBRANE PROTEIN YDFJ"/>
    <property type="match status" value="1"/>
</dbReference>
<feature type="region of interest" description="Disordered" evidence="6">
    <location>
        <begin position="139"/>
        <end position="165"/>
    </location>
</feature>
<dbReference type="Gene3D" id="1.20.1640.10">
    <property type="entry name" value="Multidrug efflux transporter AcrB transmembrane domain"/>
    <property type="match status" value="2"/>
</dbReference>
<feature type="domain" description="SSD" evidence="8">
    <location>
        <begin position="652"/>
        <end position="810"/>
    </location>
</feature>
<reference evidence="9 10" key="1">
    <citation type="journal article" date="2014" name="PLoS Genet.">
        <title>Phylogenetically driven sequencing of extremely halophilic archaea reveals strategies for static and dynamic osmo-response.</title>
        <authorList>
            <person name="Becker E.A."/>
            <person name="Seitzer P.M."/>
            <person name="Tritt A."/>
            <person name="Larsen D."/>
            <person name="Krusor M."/>
            <person name="Yao A.I."/>
            <person name="Wu D."/>
            <person name="Madern D."/>
            <person name="Eisen J.A."/>
            <person name="Darling A.E."/>
            <person name="Facciotti M.T."/>
        </authorList>
    </citation>
    <scope>NUCLEOTIDE SEQUENCE [LARGE SCALE GENOMIC DNA]</scope>
    <source>
        <strain evidence="9 10">JCM 14848</strain>
    </source>
</reference>
<feature type="transmembrane region" description="Helical" evidence="7">
    <location>
        <begin position="655"/>
        <end position="676"/>
    </location>
</feature>
<dbReference type="RefSeq" id="WP_008385669.1">
    <property type="nucleotide sequence ID" value="NZ_AOIV01000019.1"/>
</dbReference>
<feature type="transmembrane region" description="Helical" evidence="7">
    <location>
        <begin position="338"/>
        <end position="355"/>
    </location>
</feature>
<feature type="transmembrane region" description="Helical" evidence="7">
    <location>
        <begin position="210"/>
        <end position="229"/>
    </location>
</feature>
<dbReference type="OrthoDB" id="282184at2157"/>
<feature type="transmembrane region" description="Helical" evidence="7">
    <location>
        <begin position="785"/>
        <end position="811"/>
    </location>
</feature>
<dbReference type="eggNOG" id="arCOG02174">
    <property type="taxonomic scope" value="Archaea"/>
</dbReference>
<dbReference type="InterPro" id="IPR000731">
    <property type="entry name" value="SSD"/>
</dbReference>
<evidence type="ECO:0000259" key="8">
    <source>
        <dbReference type="PROSITE" id="PS50156"/>
    </source>
</evidence>
<dbReference type="AlphaFoldDB" id="M0DA70"/>
<dbReference type="Proteomes" id="UP000011513">
    <property type="component" value="Unassembled WGS sequence"/>
</dbReference>
<keyword evidence="4 7" id="KW-1133">Transmembrane helix</keyword>
<gene>
    <name evidence="9" type="ORF">C474_08087</name>
</gene>
<keyword evidence="2" id="KW-1003">Cell membrane</keyword>
<dbReference type="InterPro" id="IPR004869">
    <property type="entry name" value="MMPL_dom"/>
</dbReference>
<dbReference type="PANTHER" id="PTHR33406">
    <property type="entry name" value="MEMBRANE PROTEIN MJ1562-RELATED"/>
    <property type="match status" value="1"/>
</dbReference>